<protein>
    <submittedName>
        <fullName evidence="2">Uncharacterized protein</fullName>
    </submittedName>
</protein>
<keyword evidence="3" id="KW-1185">Reference proteome</keyword>
<evidence type="ECO:0000313" key="2">
    <source>
        <dbReference type="EMBL" id="UOQ56757.1"/>
    </source>
</evidence>
<dbReference type="EMBL" id="CP095045">
    <property type="protein sequence ID" value="UOQ56757.1"/>
    <property type="molecule type" value="Genomic_DNA"/>
</dbReference>
<gene>
    <name evidence="2" type="ORF">MUN78_13940</name>
</gene>
<dbReference type="Proteomes" id="UP000831786">
    <property type="component" value="Chromosome"/>
</dbReference>
<organism evidence="2 3">
    <name type="scientific">Leucobacter allii</name>
    <dbReference type="NCBI Taxonomy" id="2932247"/>
    <lineage>
        <taxon>Bacteria</taxon>
        <taxon>Bacillati</taxon>
        <taxon>Actinomycetota</taxon>
        <taxon>Actinomycetes</taxon>
        <taxon>Micrococcales</taxon>
        <taxon>Microbacteriaceae</taxon>
        <taxon>Leucobacter</taxon>
    </lineage>
</organism>
<accession>A0ABY4FK99</accession>
<keyword evidence="1" id="KW-1133">Transmembrane helix</keyword>
<feature type="transmembrane region" description="Helical" evidence="1">
    <location>
        <begin position="12"/>
        <end position="32"/>
    </location>
</feature>
<evidence type="ECO:0000256" key="1">
    <source>
        <dbReference type="SAM" id="Phobius"/>
    </source>
</evidence>
<keyword evidence="1" id="KW-0472">Membrane</keyword>
<dbReference type="PROSITE" id="PS51318">
    <property type="entry name" value="TAT"/>
    <property type="match status" value="1"/>
</dbReference>
<dbReference type="RefSeq" id="WP_244727204.1">
    <property type="nucleotide sequence ID" value="NZ_CP095045.1"/>
</dbReference>
<reference evidence="2 3" key="1">
    <citation type="submission" date="2022-04" db="EMBL/GenBank/DDBJ databases">
        <title>Leucobacter sp. isolated from rhizosphere of garlic.</title>
        <authorList>
            <person name="Won M."/>
            <person name="Lee C.-M."/>
            <person name="Woen H.-Y."/>
            <person name="Kwon S.-W."/>
        </authorList>
    </citation>
    <scope>NUCLEOTIDE SEQUENCE [LARGE SCALE GENOMIC DNA]</scope>
    <source>
        <strain evidence="2 3">H21R-40</strain>
    </source>
</reference>
<proteinExistence type="predicted"/>
<sequence>MSKGRGGAARRALLWIGGALAGLVIAALLVVVTPAGQRALASATGRTATGDEPVLLGPDASASVLPPAGWRVEGPVAERLWLRSPDAGVAVEISAGSAEEDPEALVRETLGIDAFVNRETLGSGHTVTHGADGPRLVAVVASQPPLVFVVSAGDAGDDDRGIEVYRPAIAGILESVS</sequence>
<keyword evidence="1" id="KW-0812">Transmembrane</keyword>
<evidence type="ECO:0000313" key="3">
    <source>
        <dbReference type="Proteomes" id="UP000831786"/>
    </source>
</evidence>
<dbReference type="InterPro" id="IPR006311">
    <property type="entry name" value="TAT_signal"/>
</dbReference>
<name>A0ABY4FK99_9MICO</name>